<evidence type="ECO:0000259" key="4">
    <source>
        <dbReference type="Pfam" id="PF10350"/>
    </source>
</evidence>
<protein>
    <recommendedName>
        <fullName evidence="3">tRNA (32-2'-O)-methyltransferase regulator THADA</fullName>
    </recommendedName>
</protein>
<evidence type="ECO:0000256" key="1">
    <source>
        <dbReference type="ARBA" id="ARBA00010409"/>
    </source>
</evidence>
<dbReference type="Pfam" id="PF25150">
    <property type="entry name" value="TPR_Trm732"/>
    <property type="match status" value="1"/>
</dbReference>
<evidence type="ECO:0000259" key="5">
    <source>
        <dbReference type="Pfam" id="PF25150"/>
    </source>
</evidence>
<reference evidence="7 8" key="1">
    <citation type="journal article" date="2017" name="Nat. Ecol. Evol.">
        <title>Scallop genome provides insights into evolution of bilaterian karyotype and development.</title>
        <authorList>
            <person name="Wang S."/>
            <person name="Zhang J."/>
            <person name="Jiao W."/>
            <person name="Li J."/>
            <person name="Xun X."/>
            <person name="Sun Y."/>
            <person name="Guo X."/>
            <person name="Huan P."/>
            <person name="Dong B."/>
            <person name="Zhang L."/>
            <person name="Hu X."/>
            <person name="Sun X."/>
            <person name="Wang J."/>
            <person name="Zhao C."/>
            <person name="Wang Y."/>
            <person name="Wang D."/>
            <person name="Huang X."/>
            <person name="Wang R."/>
            <person name="Lv J."/>
            <person name="Li Y."/>
            <person name="Zhang Z."/>
            <person name="Liu B."/>
            <person name="Lu W."/>
            <person name="Hui Y."/>
            <person name="Liang J."/>
            <person name="Zhou Z."/>
            <person name="Hou R."/>
            <person name="Li X."/>
            <person name="Liu Y."/>
            <person name="Li H."/>
            <person name="Ning X."/>
            <person name="Lin Y."/>
            <person name="Zhao L."/>
            <person name="Xing Q."/>
            <person name="Dou J."/>
            <person name="Li Y."/>
            <person name="Mao J."/>
            <person name="Guo H."/>
            <person name="Dou H."/>
            <person name="Li T."/>
            <person name="Mu C."/>
            <person name="Jiang W."/>
            <person name="Fu Q."/>
            <person name="Fu X."/>
            <person name="Miao Y."/>
            <person name="Liu J."/>
            <person name="Yu Q."/>
            <person name="Li R."/>
            <person name="Liao H."/>
            <person name="Li X."/>
            <person name="Kong Y."/>
            <person name="Jiang Z."/>
            <person name="Chourrout D."/>
            <person name="Li R."/>
            <person name="Bao Z."/>
        </authorList>
    </citation>
    <scope>NUCLEOTIDE SEQUENCE [LARGE SCALE GENOMIC DNA]</scope>
    <source>
        <strain evidence="7 8">PY_sf001</strain>
    </source>
</reference>
<comment type="similarity">
    <text evidence="1">Belongs to the THADA family.</text>
</comment>
<dbReference type="SUPFAM" id="SSF48371">
    <property type="entry name" value="ARM repeat"/>
    <property type="match status" value="2"/>
</dbReference>
<organism evidence="7 8">
    <name type="scientific">Mizuhopecten yessoensis</name>
    <name type="common">Japanese scallop</name>
    <name type="synonym">Patinopecten yessoensis</name>
    <dbReference type="NCBI Taxonomy" id="6573"/>
    <lineage>
        <taxon>Eukaryota</taxon>
        <taxon>Metazoa</taxon>
        <taxon>Spiralia</taxon>
        <taxon>Lophotrochozoa</taxon>
        <taxon>Mollusca</taxon>
        <taxon>Bivalvia</taxon>
        <taxon>Autobranchia</taxon>
        <taxon>Pteriomorphia</taxon>
        <taxon>Pectinida</taxon>
        <taxon>Pectinoidea</taxon>
        <taxon>Pectinidae</taxon>
        <taxon>Mizuhopecten</taxon>
    </lineage>
</organism>
<dbReference type="PANTHER" id="PTHR14387">
    <property type="entry name" value="THADA/DEATH RECEPTOR INTERACTING PROTEIN"/>
    <property type="match status" value="1"/>
</dbReference>
<accession>A0A210QPQ6</accession>
<dbReference type="Pfam" id="PF10350">
    <property type="entry name" value="DUF2428"/>
    <property type="match status" value="1"/>
</dbReference>
<dbReference type="InterPro" id="IPR051954">
    <property type="entry name" value="tRNA_methyltransferase_THADA"/>
</dbReference>
<gene>
    <name evidence="7" type="ORF">KP79_PYT10789</name>
</gene>
<proteinExistence type="inferred from homology"/>
<dbReference type="InterPro" id="IPR056842">
    <property type="entry name" value="THADA-like_TPR_C"/>
</dbReference>
<dbReference type="PANTHER" id="PTHR14387:SF7">
    <property type="entry name" value="THYROID ADENOMA-ASSOCIATED PROTEIN"/>
    <property type="match status" value="1"/>
</dbReference>
<name>A0A210QPQ6_MIZYE</name>
<dbReference type="OrthoDB" id="73997at2759"/>
<keyword evidence="2" id="KW-0819">tRNA processing</keyword>
<sequence>MASSSQRSALTADDHLDEEYVKYLQKQLLLTNEQGGFMLELRLLFGKSDVKEQIPILKDMCAGLKEQLADEEITLPLQVLVNVYLNCQPKHPVKRILASTFQNYPPCIREGSMKVLTTQLQTKMTACQTNANSGVTQWRSVVDMVSSLMENFKLGENCLQLMSLPVVKFLGEALSRFIKLFSSSMSPVKRNEMMHNCLATLQTTNRMLQKCHMTLLETLTESESQKCFQEYAGTFMASNMEILKSGNFMLDCKTSCGMNLALLLKLICPQEVVTQLLPTVFRRPVVQALQYPWFERCGLYTLTNNTLTPTGHLCLCHGLFALLDPADLLYEFTDNTCLLLDVFLDEFLQLNSQCEDTSSKLLLAKSVCLWTVRASACLKTDCVSPAVRSRLKGEEVTLQKVLQYVWATWEDTVDAIRLNARDTFTNSLKVHSLAQQTDPSQDRFLLELARTLILDISWSCKGKYGSLCGIVGYVGTSHFLSVLPSMPRDILEQMKEQTLACYASELYQRIGETHKGDLHLMEGPDHQTTWLSLWVDPVLEVLSGSHKLHKLHVMEYILPKLLKDGKATLYHMVQQLTKNTGKDSSEHRLGALVTCLRRARVMGLLQNQESGSQECLYGAVSVAVIKQAMAHTDEQVRLDVIALLCENQRSTEVISKTEFDLLRQFLPWNLNNQSPSFRQHLLAHLKKLFFRLQESQVTLRRNIKNRKTKPDDGESYRASLDSYQDFVAWLVEHQFLCLSGSSFARRTTCLSILSLVTTALPYTGDDLGFDLVGCVHSPHLQSLLECLTDTFEENKMEATKILQYCCQHIGGRQGVSDLEPLFDTALTLAASTRPQDCTTAAYLLKVILVQQEIYDILKNSDRYQSKLFLTKHRETFCLPSVDNNQSGRSLLLLWILLSYLQDQKEVAKGSLIMAAANRPLYPTLHCIRYLLFDVALKNLPQDQSLPYWQSFIQDLITTCLEISEIVSPVVHNTSPEGNVPVEAIGGLNLDTLLHPNSLKDAERSKETVMLMPEYLVVCCWRNIKEVSLLLGQLNLATPISDPHRPDSGGLLSCDQILVMGKYFRKQLLESVHRGAFELAYAGFVKMADMLWRSNIQELHELPRRWLKEVMVDIQADDPDSKLCSTRRSAGVPFYIQTLVTTEPTSTGRSCFKQAMTDLLQMALLDSTGLESASNPQVHALNTLRSLYRDTRLAEDVASFVADGLRAAILGFQNPFWAVRNSATLLLSALITRVFGVKRSKDEGSVSKKNCQTGRAFFHRYPSLYKFLLDQLATATENIGNSEGALHLHPSLYPILMVLGRLFPSHLEGADTSLNLAAFIPYVIRCSSSAVYKTRIMSAKALQPLVLPDQLTSVLSQLLGMLPDSGIQSTNQNLIHGLLPQVHQLIQTLPRVSEAVRVQTGHLLLSKWGDKIWLITRRNTCFMTRTEALNVTCSILKIYEAVEDEEMLLSLKTIRGEYVKVLQQELELFDLKDRLQLAGFTEFIVAVARLELLSDHVKGSNSSILSLLRRLVLCVYYEVRLIALVFIRDVFCGEQSDGSQEDTWTLVFQGVDVFREFRGDQLDCLRCEIAESTDILNLLLQRGLSEEKHYECIIQVFEVLACHPLVCSWDWSSSAGQTPSQILATCLHMIKSNPRDEIIAAVIQFTGVMIRGVIRGTYDRSGADNSKQIQQWLMVLKEHSSSEQCPLLQVSCAKVIGQNVDLLLVDSENKLGDLTFEFWTVLVNLLQEDDGQVKQVATEALSKLCETRGTVQPFLSLDLLIGQLVICHGTTTRWKGCLSTLVNWIKGEDSDNSDVEERLFDKGEMNTYREDVIYVQIIIKHLATLLLQLTGGQDLTEAFSNSNQSDGMAARGDNSTHKNSTKLDNVVRYCERHFPSQEIDKHFVKLQKPETATFCLSDMETIFKEILDVLYKSIEAQEVVTVSSPFLEVSWYRTVFPNIYRTLKLMSMAQCLSDSLRDQCDVIRLCIVSKLGKRSPVINTLVSSAMM</sequence>
<feature type="domain" description="tRNA (32-2'-O)-methyltransferase regulator THADA-like C-terminal TPR repeats region" evidence="6">
    <location>
        <begin position="1219"/>
        <end position="1384"/>
    </location>
</feature>
<dbReference type="GO" id="GO:0005829">
    <property type="term" value="C:cytosol"/>
    <property type="evidence" value="ECO:0007669"/>
    <property type="project" value="TreeGrafter"/>
</dbReference>
<dbReference type="EMBL" id="NEDP02002489">
    <property type="protein sequence ID" value="OWF50726.1"/>
    <property type="molecule type" value="Genomic_DNA"/>
</dbReference>
<dbReference type="InterPro" id="IPR016024">
    <property type="entry name" value="ARM-type_fold"/>
</dbReference>
<feature type="domain" description="tRNA (32-2'-O)-methyltransferase regulator THADA-like TPR repeats region" evidence="5">
    <location>
        <begin position="530"/>
        <end position="757"/>
    </location>
</feature>
<evidence type="ECO:0000313" key="7">
    <source>
        <dbReference type="EMBL" id="OWF50726.1"/>
    </source>
</evidence>
<evidence type="ECO:0000256" key="3">
    <source>
        <dbReference type="ARBA" id="ARBA00035698"/>
    </source>
</evidence>
<evidence type="ECO:0000259" key="6">
    <source>
        <dbReference type="Pfam" id="PF25151"/>
    </source>
</evidence>
<dbReference type="Proteomes" id="UP000242188">
    <property type="component" value="Unassembled WGS sequence"/>
</dbReference>
<keyword evidence="8" id="KW-1185">Reference proteome</keyword>
<dbReference type="GO" id="GO:0030488">
    <property type="term" value="P:tRNA methylation"/>
    <property type="evidence" value="ECO:0007669"/>
    <property type="project" value="TreeGrafter"/>
</dbReference>
<comment type="caution">
    <text evidence="7">The sequence shown here is derived from an EMBL/GenBank/DDBJ whole genome shotgun (WGS) entry which is preliminary data.</text>
</comment>
<evidence type="ECO:0000256" key="2">
    <source>
        <dbReference type="ARBA" id="ARBA00022694"/>
    </source>
</evidence>
<dbReference type="InterPro" id="IPR019442">
    <property type="entry name" value="THADA/TRM732_DUF2428"/>
</dbReference>
<dbReference type="STRING" id="6573.A0A210QPQ6"/>
<dbReference type="Pfam" id="PF25151">
    <property type="entry name" value="TPR_Trm732_C"/>
    <property type="match status" value="1"/>
</dbReference>
<evidence type="ECO:0000313" key="8">
    <source>
        <dbReference type="Proteomes" id="UP000242188"/>
    </source>
</evidence>
<dbReference type="InterPro" id="IPR056843">
    <property type="entry name" value="THADA-like_TPR"/>
</dbReference>
<feature type="domain" description="DUF2428" evidence="4">
    <location>
        <begin position="951"/>
        <end position="1217"/>
    </location>
</feature>